<dbReference type="InterPro" id="IPR027417">
    <property type="entry name" value="P-loop_NTPase"/>
</dbReference>
<evidence type="ECO:0000256" key="4">
    <source>
        <dbReference type="ARBA" id="ARBA00022679"/>
    </source>
</evidence>
<dbReference type="Proteomes" id="UP000001449">
    <property type="component" value="Chromosome 4"/>
</dbReference>
<protein>
    <recommendedName>
        <fullName evidence="3">tRNA dimethylallyltransferase</fullName>
        <ecNumber evidence="3">2.5.1.75</ecNumber>
    </recommendedName>
</protein>
<comment type="catalytic activity">
    <reaction evidence="9">
        <text>adenosine(37) in tRNA + dimethylallyl diphosphate = N(6)-dimethylallyladenosine(37) in tRNA + diphosphate</text>
        <dbReference type="Rhea" id="RHEA:26482"/>
        <dbReference type="Rhea" id="RHEA-COMP:10162"/>
        <dbReference type="Rhea" id="RHEA-COMP:10375"/>
        <dbReference type="ChEBI" id="CHEBI:33019"/>
        <dbReference type="ChEBI" id="CHEBI:57623"/>
        <dbReference type="ChEBI" id="CHEBI:74411"/>
        <dbReference type="ChEBI" id="CHEBI:74415"/>
        <dbReference type="EC" id="2.5.1.75"/>
    </reaction>
</comment>
<dbReference type="Gene3D" id="3.40.50.300">
    <property type="entry name" value="P-loop containing nucleotide triphosphate hydrolases"/>
    <property type="match status" value="2"/>
</dbReference>
<keyword evidence="6" id="KW-0547">Nucleotide-binding</keyword>
<reference evidence="10 11" key="1">
    <citation type="journal article" date="2004" name="Science">
        <title>The genome of the diatom Thalassiosira pseudonana: ecology, evolution, and metabolism.</title>
        <authorList>
            <person name="Armbrust E.V."/>
            <person name="Berges J.A."/>
            <person name="Bowler C."/>
            <person name="Green B.R."/>
            <person name="Martinez D."/>
            <person name="Putnam N.H."/>
            <person name="Zhou S."/>
            <person name="Allen A.E."/>
            <person name="Apt K.E."/>
            <person name="Bechner M."/>
            <person name="Brzezinski M.A."/>
            <person name="Chaal B.K."/>
            <person name="Chiovitti A."/>
            <person name="Davis A.K."/>
            <person name="Demarest M.S."/>
            <person name="Detter J.C."/>
            <person name="Glavina T."/>
            <person name="Goodstein D."/>
            <person name="Hadi M.Z."/>
            <person name="Hellsten U."/>
            <person name="Hildebrand M."/>
            <person name="Jenkins B.D."/>
            <person name="Jurka J."/>
            <person name="Kapitonov V.V."/>
            <person name="Kroger N."/>
            <person name="Lau W.W."/>
            <person name="Lane T.W."/>
            <person name="Larimer F.W."/>
            <person name="Lippmeier J.C."/>
            <person name="Lucas S."/>
            <person name="Medina M."/>
            <person name="Montsant A."/>
            <person name="Obornik M."/>
            <person name="Parker M.S."/>
            <person name="Palenik B."/>
            <person name="Pazour G.J."/>
            <person name="Richardson P.M."/>
            <person name="Rynearson T.A."/>
            <person name="Saito M.A."/>
            <person name="Schwartz D.C."/>
            <person name="Thamatrakoln K."/>
            <person name="Valentin K."/>
            <person name="Vardi A."/>
            <person name="Wilkerson F.P."/>
            <person name="Rokhsar D.S."/>
        </authorList>
    </citation>
    <scope>NUCLEOTIDE SEQUENCE [LARGE SCALE GENOMIC DNA]</scope>
    <source>
        <strain evidence="10 11">CCMP1335</strain>
    </source>
</reference>
<gene>
    <name evidence="10" type="ORF">THAPSDRAFT_4940</name>
</gene>
<dbReference type="GO" id="GO:0005524">
    <property type="term" value="F:ATP binding"/>
    <property type="evidence" value="ECO:0007669"/>
    <property type="project" value="UniProtKB-KW"/>
</dbReference>
<dbReference type="HOGENOM" id="CLU_589851_0_0_1"/>
<dbReference type="EC" id="2.5.1.75" evidence="3"/>
<dbReference type="InParanoid" id="B8C0R1"/>
<evidence type="ECO:0000256" key="8">
    <source>
        <dbReference type="ARBA" id="ARBA00022842"/>
    </source>
</evidence>
<dbReference type="HAMAP" id="MF_00185">
    <property type="entry name" value="IPP_trans"/>
    <property type="match status" value="1"/>
</dbReference>
<evidence type="ECO:0000313" key="10">
    <source>
        <dbReference type="EMBL" id="EED93112.1"/>
    </source>
</evidence>
<keyword evidence="7" id="KW-0067">ATP-binding</keyword>
<dbReference type="STRING" id="35128.B8C0R1"/>
<dbReference type="GO" id="GO:0052381">
    <property type="term" value="F:tRNA dimethylallyltransferase activity"/>
    <property type="evidence" value="ECO:0000318"/>
    <property type="project" value="GO_Central"/>
</dbReference>
<proteinExistence type="inferred from homology"/>
<dbReference type="GO" id="GO:0006400">
    <property type="term" value="P:tRNA modification"/>
    <property type="evidence" value="ECO:0000318"/>
    <property type="project" value="GO_Central"/>
</dbReference>
<accession>B8C0R1</accession>
<dbReference type="eggNOG" id="KOG1384">
    <property type="taxonomic scope" value="Eukaryota"/>
</dbReference>
<dbReference type="EMBL" id="CM000641">
    <property type="protein sequence ID" value="EED93112.1"/>
    <property type="molecule type" value="Genomic_DNA"/>
</dbReference>
<dbReference type="PaxDb" id="35128-Thaps4940"/>
<evidence type="ECO:0000256" key="3">
    <source>
        <dbReference type="ARBA" id="ARBA00012665"/>
    </source>
</evidence>
<name>B8C0R1_THAPS</name>
<evidence type="ECO:0000256" key="1">
    <source>
        <dbReference type="ARBA" id="ARBA00001946"/>
    </source>
</evidence>
<dbReference type="InterPro" id="IPR039657">
    <property type="entry name" value="Dimethylallyltransferase"/>
</dbReference>
<dbReference type="PANTHER" id="PTHR11088">
    <property type="entry name" value="TRNA DIMETHYLALLYLTRANSFERASE"/>
    <property type="match status" value="1"/>
</dbReference>
<keyword evidence="11" id="KW-1185">Reference proteome</keyword>
<evidence type="ECO:0000256" key="9">
    <source>
        <dbReference type="ARBA" id="ARBA00049563"/>
    </source>
</evidence>
<dbReference type="AlphaFoldDB" id="B8C0R1"/>
<dbReference type="KEGG" id="tps:THAPSDRAFT_4940"/>
<dbReference type="RefSeq" id="XP_002289575.1">
    <property type="nucleotide sequence ID" value="XM_002289539.1"/>
</dbReference>
<evidence type="ECO:0000256" key="6">
    <source>
        <dbReference type="ARBA" id="ARBA00022741"/>
    </source>
</evidence>
<dbReference type="GeneID" id="7446706"/>
<evidence type="ECO:0000313" key="11">
    <source>
        <dbReference type="Proteomes" id="UP000001449"/>
    </source>
</evidence>
<evidence type="ECO:0000256" key="5">
    <source>
        <dbReference type="ARBA" id="ARBA00022694"/>
    </source>
</evidence>
<dbReference type="InterPro" id="IPR018022">
    <property type="entry name" value="IPT"/>
</dbReference>
<keyword evidence="8" id="KW-0460">Magnesium</keyword>
<dbReference type="Pfam" id="PF01715">
    <property type="entry name" value="IPPT"/>
    <property type="match status" value="2"/>
</dbReference>
<reference evidence="10 11" key="2">
    <citation type="journal article" date="2008" name="Nature">
        <title>The Phaeodactylum genome reveals the evolutionary history of diatom genomes.</title>
        <authorList>
            <person name="Bowler C."/>
            <person name="Allen A.E."/>
            <person name="Badger J.H."/>
            <person name="Grimwood J."/>
            <person name="Jabbari K."/>
            <person name="Kuo A."/>
            <person name="Maheswari U."/>
            <person name="Martens C."/>
            <person name="Maumus F."/>
            <person name="Otillar R.P."/>
            <person name="Rayko E."/>
            <person name="Salamov A."/>
            <person name="Vandepoele K."/>
            <person name="Beszteri B."/>
            <person name="Gruber A."/>
            <person name="Heijde M."/>
            <person name="Katinka M."/>
            <person name="Mock T."/>
            <person name="Valentin K."/>
            <person name="Verret F."/>
            <person name="Berges J.A."/>
            <person name="Brownlee C."/>
            <person name="Cadoret J.P."/>
            <person name="Chiovitti A."/>
            <person name="Choi C.J."/>
            <person name="Coesel S."/>
            <person name="De Martino A."/>
            <person name="Detter J.C."/>
            <person name="Durkin C."/>
            <person name="Falciatore A."/>
            <person name="Fournet J."/>
            <person name="Haruta M."/>
            <person name="Huysman M.J."/>
            <person name="Jenkins B.D."/>
            <person name="Jiroutova K."/>
            <person name="Jorgensen R.E."/>
            <person name="Joubert Y."/>
            <person name="Kaplan A."/>
            <person name="Kroger N."/>
            <person name="Kroth P.G."/>
            <person name="La Roche J."/>
            <person name="Lindquist E."/>
            <person name="Lommer M."/>
            <person name="Martin-Jezequel V."/>
            <person name="Lopez P.J."/>
            <person name="Lucas S."/>
            <person name="Mangogna M."/>
            <person name="McGinnis K."/>
            <person name="Medlin L.K."/>
            <person name="Montsant A."/>
            <person name="Oudot-Le Secq M.P."/>
            <person name="Napoli C."/>
            <person name="Obornik M."/>
            <person name="Parker M.S."/>
            <person name="Petit J.L."/>
            <person name="Porcel B.M."/>
            <person name="Poulsen N."/>
            <person name="Robison M."/>
            <person name="Rychlewski L."/>
            <person name="Rynearson T.A."/>
            <person name="Schmutz J."/>
            <person name="Shapiro H."/>
            <person name="Siaut M."/>
            <person name="Stanley M."/>
            <person name="Sussman M.R."/>
            <person name="Taylor A.R."/>
            <person name="Vardi A."/>
            <person name="von Dassow P."/>
            <person name="Vyverman W."/>
            <person name="Willis A."/>
            <person name="Wyrwicz L.S."/>
            <person name="Rokhsar D.S."/>
            <person name="Weissenbach J."/>
            <person name="Armbrust E.V."/>
            <person name="Green B.R."/>
            <person name="Van de Peer Y."/>
            <person name="Grigoriev I.V."/>
        </authorList>
    </citation>
    <scope>NUCLEOTIDE SEQUENCE [LARGE SCALE GENOMIC DNA]</scope>
    <source>
        <strain evidence="10 11">CCMP1335</strain>
    </source>
</reference>
<dbReference type="PANTHER" id="PTHR11088:SF60">
    <property type="entry name" value="TRNA DIMETHYLALLYLTRANSFERASE"/>
    <property type="match status" value="1"/>
</dbReference>
<sequence>MTHDQDNQLHQYRPLVIVLAGPTAVGKSDVAAELCSHAMATDILSQHLKQQQIDHTTIPAAINTRGHVISADSVQVYRGVNIGANKPTMEEMERTPHHLVNVVDPPKNDAIATESDKASSYNAADWMRDTRYVVGKLTMTGGDADDESENGDKAETAQETLARRKVINAALDQSMQDSDDKHQTENTRQPILPVVVGGTMMYLQWLVHGRPDAIRPTEEAVKRADDAIVGFRQCASVQPESDGANDNDDVMDAEAWKAASTYVSSLGPIFNQRVEKLCGRDWYRLRRLLEVAYTIASTKIQSASNSVVTEEQILRSLTEKEVYTGIRSGSLPDMGYDVRCFFLCPTDRMGHFHTVDQRCEEMLLRGLLRETAELYVNNSLPDESQVARAIGYRQSLAYLKRDDAKMDDHNTFADFVDDFATATRQYAKKQMQWFRKDGDFFFVPVNMEDDKATRVKDTASLITDMCKVSRNDFEAELYCIADKGRAHGATLSLSAQTKLDNEKQGKGMKFFVSKRVKLVDGSSDLAKVLAEADECTRKVHSLETGKAK</sequence>
<organism evidence="10 11">
    <name type="scientific">Thalassiosira pseudonana</name>
    <name type="common">Marine diatom</name>
    <name type="synonym">Cyclotella nana</name>
    <dbReference type="NCBI Taxonomy" id="35128"/>
    <lineage>
        <taxon>Eukaryota</taxon>
        <taxon>Sar</taxon>
        <taxon>Stramenopiles</taxon>
        <taxon>Ochrophyta</taxon>
        <taxon>Bacillariophyta</taxon>
        <taxon>Coscinodiscophyceae</taxon>
        <taxon>Thalassiosirophycidae</taxon>
        <taxon>Thalassiosirales</taxon>
        <taxon>Thalassiosiraceae</taxon>
        <taxon>Thalassiosira</taxon>
    </lineage>
</organism>
<evidence type="ECO:0000256" key="7">
    <source>
        <dbReference type="ARBA" id="ARBA00022840"/>
    </source>
</evidence>
<dbReference type="FunCoup" id="B8C0R1">
    <property type="interactions" value="366"/>
</dbReference>
<comment type="cofactor">
    <cofactor evidence="1">
        <name>Mg(2+)</name>
        <dbReference type="ChEBI" id="CHEBI:18420"/>
    </cofactor>
</comment>
<comment type="similarity">
    <text evidence="2">Belongs to the IPP transferase family.</text>
</comment>
<keyword evidence="5" id="KW-0819">tRNA processing</keyword>
<evidence type="ECO:0000256" key="2">
    <source>
        <dbReference type="ARBA" id="ARBA00005842"/>
    </source>
</evidence>
<keyword evidence="4" id="KW-0808">Transferase</keyword>